<evidence type="ECO:0000313" key="3">
    <source>
        <dbReference type="EMBL" id="AVJ28160.1"/>
    </source>
</evidence>
<dbReference type="Gene3D" id="2.60.120.600">
    <property type="entry name" value="Domain of unknown function DUF1214, C-terminal domain"/>
    <property type="match status" value="1"/>
</dbReference>
<keyword evidence="4" id="KW-1185">Reference proteome</keyword>
<dbReference type="PANTHER" id="PTHR36509:SF2">
    <property type="entry name" value="BLL3101 PROTEIN"/>
    <property type="match status" value="1"/>
</dbReference>
<dbReference type="PANTHER" id="PTHR36509">
    <property type="entry name" value="BLL3101 PROTEIN"/>
    <property type="match status" value="1"/>
</dbReference>
<dbReference type="EMBL" id="CP023270">
    <property type="protein sequence ID" value="AVJ28160.1"/>
    <property type="molecule type" value="Genomic_DNA"/>
</dbReference>
<dbReference type="Gene3D" id="2.60.40.1610">
    <property type="entry name" value="Domain of unknown function DUF1254"/>
    <property type="match status" value="1"/>
</dbReference>
<sequence>MVVIVDRVFAGLMLSGIGATAVSAPQAVNVHNFVRAETDMYIKRGVESADGLGKLTHVRTPASIDKQDVVRMNRDTLYSMGVFDLQASPLVIEMPDAAKRFMSLQVISQDHYVPEVVYGPGRFEYTQANVGTRYAYVIVRTFADPNNAADVALANQAQDAIKMTQTSMGKLELPEWDPVTQTKARDALETLGSLGNTPRMFGNQADVDPIDHLIGAAVGWGGNPPSAAVYVGNSPAKNDGKTPYALTVKDVPVDGFWSISVYDGKGFFAKNDQNAYSLNNVTATPAGDGSYTIYFGDCGQHSNNCLPIVPGWNYTVRLYKPQKPILDGSWKFPDAKPVN</sequence>
<dbReference type="Pfam" id="PF06742">
    <property type="entry name" value="DUF1214"/>
    <property type="match status" value="1"/>
</dbReference>
<evidence type="ECO:0000259" key="1">
    <source>
        <dbReference type="Pfam" id="PF06742"/>
    </source>
</evidence>
<name>A0A2S0I7Y6_9BURK</name>
<organism evidence="3 4">
    <name type="scientific">Achromobacter spanius</name>
    <dbReference type="NCBI Taxonomy" id="217203"/>
    <lineage>
        <taxon>Bacteria</taxon>
        <taxon>Pseudomonadati</taxon>
        <taxon>Pseudomonadota</taxon>
        <taxon>Betaproteobacteria</taxon>
        <taxon>Burkholderiales</taxon>
        <taxon>Alcaligenaceae</taxon>
        <taxon>Achromobacter</taxon>
    </lineage>
</organism>
<evidence type="ECO:0000259" key="2">
    <source>
        <dbReference type="Pfam" id="PF06863"/>
    </source>
</evidence>
<dbReference type="InterPro" id="IPR010679">
    <property type="entry name" value="DUF1254"/>
</dbReference>
<dbReference type="OrthoDB" id="547269at2"/>
<dbReference type="InterPro" id="IPR037049">
    <property type="entry name" value="DUF1214_C_sf"/>
</dbReference>
<reference evidence="3 4" key="1">
    <citation type="submission" date="2017-09" db="EMBL/GenBank/DDBJ databases">
        <title>Genomic, metabolic, and phenotypic characteristics of bacterial isolates from the natural microbiome of the model nematode Caenorhabditis elegans.</title>
        <authorList>
            <person name="Zimmermann J."/>
            <person name="Obeng N."/>
            <person name="Yang W."/>
            <person name="Obeng O."/>
            <person name="Kissoyan K."/>
            <person name="Pees B."/>
            <person name="Dirksen P."/>
            <person name="Hoppner M."/>
            <person name="Franke A."/>
            <person name="Rosenstiel P."/>
            <person name="Leippe M."/>
            <person name="Dierking K."/>
            <person name="Kaleta C."/>
            <person name="Schulenburg H."/>
        </authorList>
    </citation>
    <scope>NUCLEOTIDE SEQUENCE [LARGE SCALE GENOMIC DNA]</scope>
    <source>
        <strain evidence="3 4">MYb73</strain>
    </source>
</reference>
<feature type="domain" description="DUF1214" evidence="1">
    <location>
        <begin position="236"/>
        <end position="323"/>
    </location>
</feature>
<protein>
    <submittedName>
        <fullName evidence="3">Carboxylesterase</fullName>
    </submittedName>
</protein>
<proteinExistence type="predicted"/>
<accession>A0A2S0I7Y6</accession>
<dbReference type="Proteomes" id="UP000239477">
    <property type="component" value="Chromosome"/>
</dbReference>
<dbReference type="InterPro" id="IPR010621">
    <property type="entry name" value="DUF1214"/>
</dbReference>
<dbReference type="Pfam" id="PF06863">
    <property type="entry name" value="DUF1254"/>
    <property type="match status" value="1"/>
</dbReference>
<dbReference type="SUPFAM" id="SSF160935">
    <property type="entry name" value="VPA0735-like"/>
    <property type="match status" value="1"/>
</dbReference>
<dbReference type="InterPro" id="IPR037050">
    <property type="entry name" value="DUF1254_sf"/>
</dbReference>
<evidence type="ECO:0000313" key="4">
    <source>
        <dbReference type="Proteomes" id="UP000239477"/>
    </source>
</evidence>
<dbReference type="AlphaFoldDB" id="A0A2S0I7Y6"/>
<feature type="domain" description="DUF1254" evidence="2">
    <location>
        <begin position="54"/>
        <end position="164"/>
    </location>
</feature>
<gene>
    <name evidence="3" type="ORF">CLM73_14105</name>
</gene>